<accession>F5XR32</accession>
<evidence type="ECO:0000313" key="3">
    <source>
        <dbReference type="Proteomes" id="UP000007947"/>
    </source>
</evidence>
<evidence type="ECO:0000259" key="1">
    <source>
        <dbReference type="Pfam" id="PF01636"/>
    </source>
</evidence>
<dbReference type="Pfam" id="PF01636">
    <property type="entry name" value="APH"/>
    <property type="match status" value="1"/>
</dbReference>
<dbReference type="SUPFAM" id="SSF56112">
    <property type="entry name" value="Protein kinase-like (PK-like)"/>
    <property type="match status" value="1"/>
</dbReference>
<sequence length="272" mass="30121">MGVVWSTHATDAEAEVVVKRFQSGCRDGARREWAGLHLLLEHAPGLAPRPVREDVSSEVAVISMERLVGQPLRGLELSETHLAALAPALNSLMYAPPLTAIADLELARSRPEHVLPRLHEPIGSGVDLPRPVVQALRLSQEWATKTSLIEGPLDCQTVFGHGDGNLANYLYDGSRVQIVDFEDCGRSDRPCELAEIVEHIAFWHEAGFSPTSLTCLFDLNRAEQDRLLECRRMHASAWLRILISDLLSDRPRNHPETLAKQAGRLLCLLDEG</sequence>
<dbReference type="Proteomes" id="UP000007947">
    <property type="component" value="Chromosome"/>
</dbReference>
<dbReference type="eggNOG" id="COG2334">
    <property type="taxonomic scope" value="Bacteria"/>
</dbReference>
<feature type="domain" description="Aminoglycoside phosphotransferase" evidence="1">
    <location>
        <begin position="10"/>
        <end position="205"/>
    </location>
</feature>
<reference evidence="2 3" key="1">
    <citation type="submission" date="2011-05" db="EMBL/GenBank/DDBJ databases">
        <title>Whole genome sequence of Microlunatus phosphovorus NM-1.</title>
        <authorList>
            <person name="Hosoyama A."/>
            <person name="Sasaki K."/>
            <person name="Harada T."/>
            <person name="Igarashi R."/>
            <person name="Kawakoshi A."/>
            <person name="Sasagawa M."/>
            <person name="Fukada J."/>
            <person name="Nakamura S."/>
            <person name="Katano Y."/>
            <person name="Hanada S."/>
            <person name="Kamagata Y."/>
            <person name="Nakamura N."/>
            <person name="Yamazaki S."/>
            <person name="Fujita N."/>
        </authorList>
    </citation>
    <scope>NUCLEOTIDE SEQUENCE [LARGE SCALE GENOMIC DNA]</scope>
    <source>
        <strain evidence="3">ATCC 700054 / DSM 10555 / JCM 9379 / NBRC 101784 / NCIMB 13414 / VKM Ac-1990 / NM-1</strain>
    </source>
</reference>
<dbReference type="AlphaFoldDB" id="F5XR32"/>
<proteinExistence type="predicted"/>
<dbReference type="STRING" id="1032480.MLP_40400"/>
<dbReference type="HOGENOM" id="CLU_983259_0_0_11"/>
<dbReference type="KEGG" id="mph:MLP_40400"/>
<organism evidence="2 3">
    <name type="scientific">Microlunatus phosphovorus (strain ATCC 700054 / DSM 10555 / JCM 9379 / NBRC 101784 / NCIMB 13414 / VKM Ac-1990 / NM-1)</name>
    <dbReference type="NCBI Taxonomy" id="1032480"/>
    <lineage>
        <taxon>Bacteria</taxon>
        <taxon>Bacillati</taxon>
        <taxon>Actinomycetota</taxon>
        <taxon>Actinomycetes</taxon>
        <taxon>Propionibacteriales</taxon>
        <taxon>Propionibacteriaceae</taxon>
        <taxon>Microlunatus</taxon>
    </lineage>
</organism>
<gene>
    <name evidence="2" type="ordered locus">MLP_40400</name>
</gene>
<protein>
    <recommendedName>
        <fullName evidence="1">Aminoglycoside phosphotransferase domain-containing protein</fullName>
    </recommendedName>
</protein>
<evidence type="ECO:0000313" key="2">
    <source>
        <dbReference type="EMBL" id="BAK37054.1"/>
    </source>
</evidence>
<keyword evidence="3" id="KW-1185">Reference proteome</keyword>
<dbReference type="EMBL" id="AP012204">
    <property type="protein sequence ID" value="BAK37054.1"/>
    <property type="molecule type" value="Genomic_DNA"/>
</dbReference>
<dbReference type="Gene3D" id="3.90.1200.10">
    <property type="match status" value="1"/>
</dbReference>
<name>F5XR32_MICPN</name>
<dbReference type="InterPro" id="IPR011009">
    <property type="entry name" value="Kinase-like_dom_sf"/>
</dbReference>
<dbReference type="RefSeq" id="WP_013864893.1">
    <property type="nucleotide sequence ID" value="NC_015635.1"/>
</dbReference>
<dbReference type="InterPro" id="IPR002575">
    <property type="entry name" value="Aminoglycoside_PTrfase"/>
</dbReference>